<dbReference type="GO" id="GO:0005737">
    <property type="term" value="C:cytoplasm"/>
    <property type="evidence" value="ECO:0007669"/>
    <property type="project" value="TreeGrafter"/>
</dbReference>
<evidence type="ECO:0000313" key="4">
    <source>
        <dbReference type="Proteomes" id="UP000236736"/>
    </source>
</evidence>
<evidence type="ECO:0000256" key="1">
    <source>
        <dbReference type="ARBA" id="ARBA00022598"/>
    </source>
</evidence>
<reference evidence="4" key="1">
    <citation type="submission" date="2016-10" db="EMBL/GenBank/DDBJ databases">
        <authorList>
            <person name="Varghese N."/>
            <person name="Submissions S."/>
        </authorList>
    </citation>
    <scope>NUCLEOTIDE SEQUENCE [LARGE SCALE GENOMIC DNA]</scope>
    <source>
        <strain evidence="4">DSM 17298</strain>
    </source>
</reference>
<sequence>MYKILANTIFLGKDVLFLSECHSTNDKAIELIREKVAKEGSVVICDHQTRGKGQRGNTWETQAGQNLTFSLVLQPNFLDVSEQFFLNMMISNSIRKMLNDYLPDLMVKWPNDLVVPGRGKIGGVLIENIINSLAWEFAVVGIGLNINQRHFENKKATSLSLITGGQFDLQELFRLLIAHIEQGYIALKKGRMEEIRKEYLIHLFLKDIWEVFSENEDKFEGKITGVSKDGKLQIKLRDGTERFFGLKEITFPNL</sequence>
<dbReference type="Gene3D" id="3.30.930.10">
    <property type="entry name" value="Bira Bifunctional Protein, Domain 2"/>
    <property type="match status" value="1"/>
</dbReference>
<dbReference type="GO" id="GO:0004077">
    <property type="term" value="F:biotin--[biotin carboxyl-carrier protein] ligase activity"/>
    <property type="evidence" value="ECO:0007669"/>
    <property type="project" value="InterPro"/>
</dbReference>
<dbReference type="InterPro" id="IPR004408">
    <property type="entry name" value="Biotin_CoA_COase_ligase"/>
</dbReference>
<dbReference type="Pfam" id="PF03099">
    <property type="entry name" value="BPL_LplA_LipB"/>
    <property type="match status" value="1"/>
</dbReference>
<dbReference type="RefSeq" id="WP_103925066.1">
    <property type="nucleotide sequence ID" value="NZ_FNVR01000012.1"/>
</dbReference>
<dbReference type="STRING" id="1120964.GCA_001313265_02062"/>
<evidence type="ECO:0000259" key="2">
    <source>
        <dbReference type="PROSITE" id="PS51733"/>
    </source>
</evidence>
<keyword evidence="1 3" id="KW-0436">Ligase</keyword>
<dbReference type="PROSITE" id="PS51733">
    <property type="entry name" value="BPL_LPL_CATALYTIC"/>
    <property type="match status" value="1"/>
</dbReference>
<dbReference type="NCBIfam" id="TIGR00121">
    <property type="entry name" value="birA_ligase"/>
    <property type="match status" value="1"/>
</dbReference>
<protein>
    <submittedName>
        <fullName evidence="3">BirA family transcriptional regulator, biotin operon repressor / biotin-[acetyl-CoA-carboxylase] ligase</fullName>
    </submittedName>
</protein>
<feature type="domain" description="BPL/LPL catalytic" evidence="2">
    <location>
        <begin position="3"/>
        <end position="188"/>
    </location>
</feature>
<name>A0A1H5X7U2_9BACT</name>
<dbReference type="CDD" id="cd16442">
    <property type="entry name" value="BPL"/>
    <property type="match status" value="1"/>
</dbReference>
<dbReference type="InterPro" id="IPR045864">
    <property type="entry name" value="aa-tRNA-synth_II/BPL/LPL"/>
</dbReference>
<organism evidence="3 4">
    <name type="scientific">Algoriphagus boritolerans DSM 17298 = JCM 18970</name>
    <dbReference type="NCBI Taxonomy" id="1120964"/>
    <lineage>
        <taxon>Bacteria</taxon>
        <taxon>Pseudomonadati</taxon>
        <taxon>Bacteroidota</taxon>
        <taxon>Cytophagia</taxon>
        <taxon>Cytophagales</taxon>
        <taxon>Cyclobacteriaceae</taxon>
        <taxon>Algoriphagus</taxon>
    </lineage>
</organism>
<dbReference type="PANTHER" id="PTHR12835:SF5">
    <property type="entry name" value="BIOTIN--PROTEIN LIGASE"/>
    <property type="match status" value="1"/>
</dbReference>
<dbReference type="AlphaFoldDB" id="A0A1H5X7U2"/>
<dbReference type="PANTHER" id="PTHR12835">
    <property type="entry name" value="BIOTIN PROTEIN LIGASE"/>
    <property type="match status" value="1"/>
</dbReference>
<dbReference type="Proteomes" id="UP000236736">
    <property type="component" value="Unassembled WGS sequence"/>
</dbReference>
<gene>
    <name evidence="3" type="ORF">SAMN03080598_02412</name>
</gene>
<evidence type="ECO:0000313" key="3">
    <source>
        <dbReference type="EMBL" id="SEG07809.1"/>
    </source>
</evidence>
<dbReference type="OrthoDB" id="9807064at2"/>
<proteinExistence type="predicted"/>
<keyword evidence="4" id="KW-1185">Reference proteome</keyword>
<dbReference type="EMBL" id="FNVR01000012">
    <property type="protein sequence ID" value="SEG07809.1"/>
    <property type="molecule type" value="Genomic_DNA"/>
</dbReference>
<dbReference type="InterPro" id="IPR004143">
    <property type="entry name" value="BPL_LPL_catalytic"/>
</dbReference>
<dbReference type="SUPFAM" id="SSF55681">
    <property type="entry name" value="Class II aaRS and biotin synthetases"/>
    <property type="match status" value="1"/>
</dbReference>
<accession>A0A1H5X7U2</accession>